<dbReference type="Proteomes" id="UP000501443">
    <property type="component" value="Chromosome 1"/>
</dbReference>
<sequence length="64" mass="7474">MVSGATRLVLSKAHNKLLKMDYQRSAILDLVWYSVYSGWFKCRVYVASHLAGRYVYTQIPSFQR</sequence>
<evidence type="ECO:0000313" key="1">
    <source>
        <dbReference type="EMBL" id="QJY36235.1"/>
    </source>
</evidence>
<accession>A0AAE7DX78</accession>
<reference evidence="1 2" key="1">
    <citation type="submission" date="2020-05" db="EMBL/GenBank/DDBJ databases">
        <title>First description outside Europe of the emergent pathogen for shellfish aquaculture Vibrio europaeus.</title>
        <authorList>
            <person name="Dubert J."/>
            <person name="Rojas R."/>
        </authorList>
    </citation>
    <scope>NUCLEOTIDE SEQUENCE [LARGE SCALE GENOMIC DNA]</scope>
    <source>
        <strain evidence="1 2">NPI-1</strain>
    </source>
</reference>
<protein>
    <submittedName>
        <fullName evidence="1">Uncharacterized protein</fullName>
    </submittedName>
</protein>
<name>A0AAE7DX78_9VIBR</name>
<dbReference type="AlphaFoldDB" id="A0AAE7DX78"/>
<proteinExistence type="predicted"/>
<dbReference type="EMBL" id="CP053541">
    <property type="protein sequence ID" value="QJY36235.1"/>
    <property type="molecule type" value="Genomic_DNA"/>
</dbReference>
<gene>
    <name evidence="1" type="ORF">HOO69_06225</name>
</gene>
<organism evidence="1 2">
    <name type="scientific">Vibrio europaeus</name>
    <dbReference type="NCBI Taxonomy" id="300876"/>
    <lineage>
        <taxon>Bacteria</taxon>
        <taxon>Pseudomonadati</taxon>
        <taxon>Pseudomonadota</taxon>
        <taxon>Gammaproteobacteria</taxon>
        <taxon>Vibrionales</taxon>
        <taxon>Vibrionaceae</taxon>
        <taxon>Vibrio</taxon>
        <taxon>Vibrio oreintalis group</taxon>
    </lineage>
</organism>
<evidence type="ECO:0000313" key="2">
    <source>
        <dbReference type="Proteomes" id="UP000501443"/>
    </source>
</evidence>